<keyword evidence="10" id="KW-0175">Coiled coil</keyword>
<dbReference type="InterPro" id="IPR000048">
    <property type="entry name" value="IQ_motif_EF-hand-BS"/>
</dbReference>
<evidence type="ECO:0000313" key="13">
    <source>
        <dbReference type="EMBL" id="KAI7743728.1"/>
    </source>
</evidence>
<feature type="compositionally biased region" description="Basic and acidic residues" evidence="11">
    <location>
        <begin position="31"/>
        <end position="47"/>
    </location>
</feature>
<dbReference type="GO" id="GO:0000146">
    <property type="term" value="F:microfilament motor activity"/>
    <property type="evidence" value="ECO:0007669"/>
    <property type="project" value="TreeGrafter"/>
</dbReference>
<keyword evidence="3 9" id="KW-0067">ATP-binding</keyword>
<evidence type="ECO:0000256" key="1">
    <source>
        <dbReference type="ARBA" id="ARBA00022737"/>
    </source>
</evidence>
<dbReference type="InterPro" id="IPR001609">
    <property type="entry name" value="Myosin_head_motor_dom-like"/>
</dbReference>
<evidence type="ECO:0000256" key="8">
    <source>
        <dbReference type="ARBA" id="ARBA00060862"/>
    </source>
</evidence>
<keyword evidence="4" id="KW-0112">Calmodulin-binding</keyword>
<dbReference type="SUPFAM" id="SSF52540">
    <property type="entry name" value="P-loop containing nucleoside triphosphate hydrolases"/>
    <property type="match status" value="2"/>
</dbReference>
<feature type="domain" description="Myosin motor" evidence="12">
    <location>
        <begin position="110"/>
        <end position="782"/>
    </location>
</feature>
<dbReference type="GO" id="GO:0030048">
    <property type="term" value="P:actin filament-based movement"/>
    <property type="evidence" value="ECO:0007669"/>
    <property type="project" value="UniProtKB-ARBA"/>
</dbReference>
<dbReference type="GO" id="GO:0005524">
    <property type="term" value="F:ATP binding"/>
    <property type="evidence" value="ECO:0007669"/>
    <property type="project" value="UniProtKB-UniRule"/>
</dbReference>
<dbReference type="InterPro" id="IPR057535">
    <property type="entry name" value="MYO1-3_N_SH3"/>
</dbReference>
<evidence type="ECO:0000259" key="12">
    <source>
        <dbReference type="PROSITE" id="PS51456"/>
    </source>
</evidence>
<dbReference type="EMBL" id="JAMZMK010007696">
    <property type="protein sequence ID" value="KAI7743728.1"/>
    <property type="molecule type" value="Genomic_DNA"/>
</dbReference>
<reference evidence="13" key="1">
    <citation type="submission" date="2022-06" db="EMBL/GenBank/DDBJ databases">
        <title>Uncovering the hologenomic basis of an extraordinary plant invasion.</title>
        <authorList>
            <person name="Bieker V.C."/>
            <person name="Martin M.D."/>
            <person name="Gilbert T."/>
            <person name="Hodgins K."/>
            <person name="Battlay P."/>
            <person name="Petersen B."/>
            <person name="Wilson J."/>
        </authorList>
    </citation>
    <scope>NUCLEOTIDE SEQUENCE</scope>
    <source>
        <strain evidence="13">AA19_3_7</strain>
        <tissue evidence="13">Leaf</tissue>
    </source>
</reference>
<dbReference type="GO" id="GO:0005737">
    <property type="term" value="C:cytoplasm"/>
    <property type="evidence" value="ECO:0007669"/>
    <property type="project" value="TreeGrafter"/>
</dbReference>
<gene>
    <name evidence="13" type="ORF">M8C21_011581</name>
</gene>
<dbReference type="Pfam" id="PF00063">
    <property type="entry name" value="Myosin_head"/>
    <property type="match status" value="1"/>
</dbReference>
<evidence type="ECO:0000256" key="10">
    <source>
        <dbReference type="SAM" id="Coils"/>
    </source>
</evidence>
<keyword evidence="1" id="KW-0677">Repeat</keyword>
<dbReference type="PROSITE" id="PS50096">
    <property type="entry name" value="IQ"/>
    <property type="match status" value="4"/>
</dbReference>
<evidence type="ECO:0000256" key="11">
    <source>
        <dbReference type="SAM" id="MobiDB-lite"/>
    </source>
</evidence>
<evidence type="ECO:0000256" key="6">
    <source>
        <dbReference type="ARBA" id="ARBA00023175"/>
    </source>
</evidence>
<keyword evidence="2 9" id="KW-0547">Nucleotide-binding</keyword>
<evidence type="ECO:0000256" key="7">
    <source>
        <dbReference type="ARBA" id="ARBA00023203"/>
    </source>
</evidence>
<dbReference type="PROSITE" id="PS51456">
    <property type="entry name" value="MYOSIN_MOTOR"/>
    <property type="match status" value="1"/>
</dbReference>
<dbReference type="GO" id="GO:0051015">
    <property type="term" value="F:actin filament binding"/>
    <property type="evidence" value="ECO:0007669"/>
    <property type="project" value="TreeGrafter"/>
</dbReference>
<dbReference type="SMART" id="SM00242">
    <property type="entry name" value="MYSc"/>
    <property type="match status" value="1"/>
</dbReference>
<feature type="region of interest" description="Disordered" evidence="11">
    <location>
        <begin position="1"/>
        <end position="48"/>
    </location>
</feature>
<organism evidence="13 14">
    <name type="scientific">Ambrosia artemisiifolia</name>
    <name type="common">Common ragweed</name>
    <dbReference type="NCBI Taxonomy" id="4212"/>
    <lineage>
        <taxon>Eukaryota</taxon>
        <taxon>Viridiplantae</taxon>
        <taxon>Streptophyta</taxon>
        <taxon>Embryophyta</taxon>
        <taxon>Tracheophyta</taxon>
        <taxon>Spermatophyta</taxon>
        <taxon>Magnoliopsida</taxon>
        <taxon>eudicotyledons</taxon>
        <taxon>Gunneridae</taxon>
        <taxon>Pentapetalae</taxon>
        <taxon>asterids</taxon>
        <taxon>campanulids</taxon>
        <taxon>Asterales</taxon>
        <taxon>Asteraceae</taxon>
        <taxon>Asteroideae</taxon>
        <taxon>Heliantheae alliance</taxon>
        <taxon>Heliantheae</taxon>
        <taxon>Ambrosia</taxon>
    </lineage>
</organism>
<evidence type="ECO:0000313" key="14">
    <source>
        <dbReference type="Proteomes" id="UP001206925"/>
    </source>
</evidence>
<keyword evidence="5 9" id="KW-0518">Myosin</keyword>
<proteinExistence type="inferred from homology"/>
<dbReference type="PRINTS" id="PR00193">
    <property type="entry name" value="MYOSINHEAVY"/>
</dbReference>
<name>A0AAD5GLB0_AMBAR</name>
<accession>A0AAD5GLB0</accession>
<dbReference type="CDD" id="cd01383">
    <property type="entry name" value="MYSc_Myo8"/>
    <property type="match status" value="1"/>
</dbReference>
<evidence type="ECO:0000256" key="2">
    <source>
        <dbReference type="ARBA" id="ARBA00022741"/>
    </source>
</evidence>
<dbReference type="GO" id="GO:0016459">
    <property type="term" value="C:myosin complex"/>
    <property type="evidence" value="ECO:0007669"/>
    <property type="project" value="UniProtKB-KW"/>
</dbReference>
<comment type="similarity">
    <text evidence="8">Belongs to the TRAFAC class myosin-kinesin ATPase superfamily. Myosin family. Plant myosin class VIII subfamily.</text>
</comment>
<dbReference type="Gene3D" id="3.40.850.10">
    <property type="entry name" value="Kinesin motor domain"/>
    <property type="match status" value="1"/>
</dbReference>
<evidence type="ECO:0000256" key="4">
    <source>
        <dbReference type="ARBA" id="ARBA00022860"/>
    </source>
</evidence>
<dbReference type="InterPro" id="IPR027417">
    <property type="entry name" value="P-loop_NTPase"/>
</dbReference>
<evidence type="ECO:0000256" key="5">
    <source>
        <dbReference type="ARBA" id="ARBA00023123"/>
    </source>
</evidence>
<evidence type="ECO:0000256" key="9">
    <source>
        <dbReference type="PROSITE-ProRule" id="PRU00782"/>
    </source>
</evidence>
<dbReference type="Gene3D" id="1.20.5.190">
    <property type="match status" value="2"/>
</dbReference>
<keyword evidence="7 9" id="KW-0009">Actin-binding</keyword>
<dbReference type="InterPro" id="IPR036961">
    <property type="entry name" value="Kinesin_motor_dom_sf"/>
</dbReference>
<dbReference type="Gene3D" id="1.20.58.530">
    <property type="match status" value="1"/>
</dbReference>
<dbReference type="AlphaFoldDB" id="A0AAD5GLB0"/>
<dbReference type="GO" id="GO:0007015">
    <property type="term" value="P:actin filament organization"/>
    <property type="evidence" value="ECO:0007669"/>
    <property type="project" value="TreeGrafter"/>
</dbReference>
<protein>
    <recommendedName>
        <fullName evidence="12">Myosin motor domain-containing protein</fullName>
    </recommendedName>
</protein>
<dbReference type="Gene3D" id="6.20.240.20">
    <property type="match status" value="1"/>
</dbReference>
<dbReference type="PANTHER" id="PTHR13140">
    <property type="entry name" value="MYOSIN"/>
    <property type="match status" value="1"/>
</dbReference>
<evidence type="ECO:0000256" key="3">
    <source>
        <dbReference type="ARBA" id="ARBA00022840"/>
    </source>
</evidence>
<feature type="coiled-coil region" evidence="10">
    <location>
        <begin position="895"/>
        <end position="943"/>
    </location>
</feature>
<dbReference type="Proteomes" id="UP001206925">
    <property type="component" value="Unassembled WGS sequence"/>
</dbReference>
<dbReference type="SMART" id="SM00015">
    <property type="entry name" value="IQ"/>
    <property type="match status" value="4"/>
</dbReference>
<keyword evidence="6 9" id="KW-0505">Motor protein</keyword>
<sequence>MDSAEKSRNRNSSMGSGHGNIDQVDDDDDSPYARKDIKSSVSRRDSGWDDTSVYNAKKKNYAWFQAPDGNWELAKIISVSGNESLIAFSEAKVTKVQSDCLLPANPEILDGIDDLIQLSYLSEPSVLYNLQYRYERDMIYSKAGPVLVAINPFKTIPLYGDDYIEAYKRKEIDSPHVYAIADTAIREMVRDEVSQSIVISGESGAGKTETAKIAMQYLAAVRGGSGIEYEILKTNPILEGFGNAKTSRNDNSSRFGKLIEIHFSEIGRISGASIQTFLLEKSRVVQCTEGERSYHSFYQLCAGAPPSLREKLNLKSVHEYKYLQQSNCYKIPGVNDAEEFRIVVEALDIVHVSKEDQENVFAMLAAVLWLGNITFSVVDNNNHVQPVIDEALLTVAKLLGCEAEKLQIALSTQKMTVMDETIIKRLNLPQAMDSRDALAKSIYSCLFDWLVEQINKSLSAGKRQSGKSISILDIYGFESFDVNSLEQFCINYANERLQQHFNHHLFKLEQEEYIQDGIDWAKVDFEDNQACLSLFEKKPLGLLSLLDEETTFPNATDMSFANKLKQHLKSNPCFRGERGKAFTVYHYAGEVTYDTTGFLEKNRDLLHLVAIQLLSSCTCKLPQIFASNMLSLSEKPAAGSLNKSGGADSQKLSVMLKFKGQLFRLMQRLGNTRSHFIRCIKPNNSHASGIYNQQLVLQQLKCCGVLEVVRISRSGFPTRMAHQKFARRYGFLLLDHVASQDPLSVSVAILQQFDILPEMYQVGYTKLFFRTGQIGKLEDTRNRTLNGILRVQSCFRGHKARLILREMKRSICTLQSFVRGQKDRKEFAVLLHRHRAAVFIQKRIKGINVRKDFKKLYDASDVIQAVIRGWLVRRSTEGTCLQQFKGDVVVKSSYLADLQRRVLKAEIGLREKEEEREMIQQRIQQYEDRWADYEQKMKAMEVLWQKQMHSLQSSLTLAKQNLKIDEFSDPSINLTNFNERLSNGEAGASSNNMAAGLSLISRLAEEFEQRSHVFGDDAQFLVEVKSGQVQASLNPEEELGRLKQSFEGWKKDFGARLRETKVILNKLSSEESGGSGEKVKRNWWGRLNSSRIN</sequence>
<dbReference type="Pfam" id="PF00612">
    <property type="entry name" value="IQ"/>
    <property type="match status" value="3"/>
</dbReference>
<keyword evidence="14" id="KW-1185">Reference proteome</keyword>
<dbReference type="GO" id="GO:0016020">
    <property type="term" value="C:membrane"/>
    <property type="evidence" value="ECO:0007669"/>
    <property type="project" value="TreeGrafter"/>
</dbReference>
<dbReference type="InterPro" id="IPR036022">
    <property type="entry name" value="MYSc_Myo8"/>
</dbReference>
<dbReference type="FunFam" id="1.20.58.530:FF:000013">
    <property type="entry name" value="Unconventional myosin-XIX"/>
    <property type="match status" value="1"/>
</dbReference>
<dbReference type="Gene3D" id="1.10.10.820">
    <property type="match status" value="1"/>
</dbReference>
<dbReference type="PANTHER" id="PTHR13140:SF825">
    <property type="entry name" value="MYOSIN ATPASE"/>
    <property type="match status" value="1"/>
</dbReference>
<dbReference type="GO" id="GO:0005516">
    <property type="term" value="F:calmodulin binding"/>
    <property type="evidence" value="ECO:0007669"/>
    <property type="project" value="UniProtKB-KW"/>
</dbReference>
<comment type="caution">
    <text evidence="13">The sequence shown here is derived from an EMBL/GenBank/DDBJ whole genome shotgun (WGS) entry which is preliminary data.</text>
</comment>
<dbReference type="Gene3D" id="1.20.120.720">
    <property type="entry name" value="Myosin VI head, motor domain, U50 subdomain"/>
    <property type="match status" value="1"/>
</dbReference>
<feature type="binding site" evidence="9">
    <location>
        <begin position="201"/>
        <end position="208"/>
    </location>
    <ligand>
        <name>ATP</name>
        <dbReference type="ChEBI" id="CHEBI:30616"/>
    </ligand>
</feature>
<dbReference type="FunFam" id="1.10.10.820:FF:000001">
    <property type="entry name" value="Myosin heavy chain"/>
    <property type="match status" value="1"/>
</dbReference>
<feature type="region of interest" description="Actin-binding" evidence="9">
    <location>
        <begin position="662"/>
        <end position="684"/>
    </location>
</feature>
<dbReference type="Pfam" id="PF25369">
    <property type="entry name" value="SH3_VIII-1_N"/>
    <property type="match status" value="1"/>
</dbReference>